<protein>
    <submittedName>
        <fullName evidence="2">Cyclin-dependent kinase F-4-like</fullName>
    </submittedName>
</protein>
<feature type="region of interest" description="Disordered" evidence="1">
    <location>
        <begin position="13"/>
        <end position="57"/>
    </location>
</feature>
<dbReference type="Proteomes" id="UP000265520">
    <property type="component" value="Unassembled WGS sequence"/>
</dbReference>
<keyword evidence="3" id="KW-1185">Reference proteome</keyword>
<evidence type="ECO:0000256" key="1">
    <source>
        <dbReference type="SAM" id="MobiDB-lite"/>
    </source>
</evidence>
<dbReference type="GO" id="GO:0016301">
    <property type="term" value="F:kinase activity"/>
    <property type="evidence" value="ECO:0007669"/>
    <property type="project" value="UniProtKB-KW"/>
</dbReference>
<accession>A0A392Q2C9</accession>
<evidence type="ECO:0000313" key="3">
    <source>
        <dbReference type="Proteomes" id="UP000265520"/>
    </source>
</evidence>
<keyword evidence="2" id="KW-0808">Transferase</keyword>
<dbReference type="AlphaFoldDB" id="A0A392Q2C9"/>
<feature type="non-terminal residue" evidence="2">
    <location>
        <position position="1"/>
    </location>
</feature>
<dbReference type="EMBL" id="LXQA010109330">
    <property type="protein sequence ID" value="MCI18264.1"/>
    <property type="molecule type" value="Genomic_DNA"/>
</dbReference>
<comment type="caution">
    <text evidence="2">The sequence shown here is derived from an EMBL/GenBank/DDBJ whole genome shotgun (WGS) entry which is preliminary data.</text>
</comment>
<reference evidence="2 3" key="1">
    <citation type="journal article" date="2018" name="Front. Plant Sci.">
        <title>Red Clover (Trifolium pratense) and Zigzag Clover (T. medium) - A Picture of Genomic Similarities and Differences.</title>
        <authorList>
            <person name="Dluhosova J."/>
            <person name="Istvanek J."/>
            <person name="Nedelnik J."/>
            <person name="Repkova J."/>
        </authorList>
    </citation>
    <scope>NUCLEOTIDE SEQUENCE [LARGE SCALE GENOMIC DNA]</scope>
    <source>
        <strain evidence="3">cv. 10/8</strain>
        <tissue evidence="2">Leaf</tissue>
    </source>
</reference>
<evidence type="ECO:0000313" key="2">
    <source>
        <dbReference type="EMBL" id="MCI18264.1"/>
    </source>
</evidence>
<proteinExistence type="predicted"/>
<organism evidence="2 3">
    <name type="scientific">Trifolium medium</name>
    <dbReference type="NCBI Taxonomy" id="97028"/>
    <lineage>
        <taxon>Eukaryota</taxon>
        <taxon>Viridiplantae</taxon>
        <taxon>Streptophyta</taxon>
        <taxon>Embryophyta</taxon>
        <taxon>Tracheophyta</taxon>
        <taxon>Spermatophyta</taxon>
        <taxon>Magnoliopsida</taxon>
        <taxon>eudicotyledons</taxon>
        <taxon>Gunneridae</taxon>
        <taxon>Pentapetalae</taxon>
        <taxon>rosids</taxon>
        <taxon>fabids</taxon>
        <taxon>Fabales</taxon>
        <taxon>Fabaceae</taxon>
        <taxon>Papilionoideae</taxon>
        <taxon>50 kb inversion clade</taxon>
        <taxon>NPAAA clade</taxon>
        <taxon>Hologalegina</taxon>
        <taxon>IRL clade</taxon>
        <taxon>Trifolieae</taxon>
        <taxon>Trifolium</taxon>
    </lineage>
</organism>
<feature type="compositionally biased region" description="Polar residues" evidence="1">
    <location>
        <begin position="42"/>
        <end position="57"/>
    </location>
</feature>
<sequence>SCFYIPPSLRSRAVARTPPPGTRSALVDQQGVKRYPGALPNSKPTNYFPSPKVQPSSGDPVDLSYLLISSMNACIMSDKMV</sequence>
<name>A0A392Q2C9_9FABA</name>
<keyword evidence="2" id="KW-0418">Kinase</keyword>